<evidence type="ECO:0000256" key="3">
    <source>
        <dbReference type="ARBA" id="ARBA00022801"/>
    </source>
</evidence>
<dbReference type="SUPFAM" id="SSF53649">
    <property type="entry name" value="Alkaline phosphatase-like"/>
    <property type="match status" value="1"/>
</dbReference>
<comment type="similarity">
    <text evidence="1">Belongs to the sulfatase family.</text>
</comment>
<evidence type="ECO:0000313" key="5">
    <source>
        <dbReference type="EMBL" id="QWG09635.1"/>
    </source>
</evidence>
<evidence type="ECO:0000256" key="2">
    <source>
        <dbReference type="ARBA" id="ARBA00022723"/>
    </source>
</evidence>
<organism evidence="5 6">
    <name type="scientific">Flammeovirga kamogawensis</name>
    <dbReference type="NCBI Taxonomy" id="373891"/>
    <lineage>
        <taxon>Bacteria</taxon>
        <taxon>Pseudomonadati</taxon>
        <taxon>Bacteroidota</taxon>
        <taxon>Cytophagia</taxon>
        <taxon>Cytophagales</taxon>
        <taxon>Flammeovirgaceae</taxon>
        <taxon>Flammeovirga</taxon>
    </lineage>
</organism>
<keyword evidence="6" id="KW-1185">Reference proteome</keyword>
<evidence type="ECO:0000259" key="4">
    <source>
        <dbReference type="Pfam" id="PF00884"/>
    </source>
</evidence>
<dbReference type="Proteomes" id="UP000682802">
    <property type="component" value="Chromosome 2"/>
</dbReference>
<dbReference type="InterPro" id="IPR024607">
    <property type="entry name" value="Sulfatase_CS"/>
</dbReference>
<dbReference type="RefSeq" id="WP_144076306.1">
    <property type="nucleotide sequence ID" value="NZ_CP076129.1"/>
</dbReference>
<dbReference type="EMBL" id="CP076129">
    <property type="protein sequence ID" value="QWG09635.1"/>
    <property type="molecule type" value="Genomic_DNA"/>
</dbReference>
<proteinExistence type="inferred from homology"/>
<accession>A0ABX8H3B5</accession>
<keyword evidence="2" id="KW-0479">Metal-binding</keyword>
<protein>
    <submittedName>
        <fullName evidence="5">Sulfatase-like hydrolase/transferase</fullName>
    </submittedName>
</protein>
<sequence length="615" mass="69724">MKRLLIMVVGFILILSTTLLAQKKKPNVLFIISDQHKQAFSGAYGHEIVKTPNIDALAKSGVTFTNAYTPAPVCAPTRAAIVTGMYPYANGAIYHKAPVMNKNGKEVRKEAGVLRATGYHEGLKTVGEIFQSAGYITAAPGKMHVHGELQKNVDPSYPEGNSLGWDETSVRYYTHFPGGHYEDEVGKDAYHRYRQILEYKSNGGSQDLNPQLKPSLVEDHEDNFDMVVAKKAIDFIKERGQDKNNFFLHVGFEKPHLPLTTLQEYYDMYDPESFTMPETAYDWYGKGKYPWIQDWVHNGWPKKDKASAKRIMAAYASCITEMDDMIGRIVTTLKENDLYDNTIIIYTTDHGEHMFEHGLRGKHNMYEAAVKVPFIISYPSELGQGTRNESIVSLIDVMPTITELINKKPSKTAQGVSLVATAKTGKELKDRVVFSEYRAGNYKAFPKQKDLPSRMMRKGNYKYIYTQGIIGQLYDVVKDPLERNNLVLDPEYKDLVNSLCFQTIADWRFQKYSEMDIKKKGKEISWEENGQAESYAVFYSKTLNSQEAELVASTIKETSYEVKNKGYYWVMAMPKLTRTTPHLGENIPVWTTEHSFQLPITNAIKIGGDKGKASK</sequence>
<dbReference type="PANTHER" id="PTHR45953:SF1">
    <property type="entry name" value="IDURONATE 2-SULFATASE"/>
    <property type="match status" value="1"/>
</dbReference>
<dbReference type="PANTHER" id="PTHR45953">
    <property type="entry name" value="IDURONATE 2-SULFATASE"/>
    <property type="match status" value="1"/>
</dbReference>
<evidence type="ECO:0000313" key="6">
    <source>
        <dbReference type="Proteomes" id="UP000682802"/>
    </source>
</evidence>
<keyword evidence="3" id="KW-0378">Hydrolase</keyword>
<dbReference type="Gene3D" id="3.40.720.10">
    <property type="entry name" value="Alkaline Phosphatase, subunit A"/>
    <property type="match status" value="1"/>
</dbReference>
<gene>
    <name evidence="5" type="ORF">KM029_23820</name>
</gene>
<evidence type="ECO:0000256" key="1">
    <source>
        <dbReference type="ARBA" id="ARBA00008779"/>
    </source>
</evidence>
<dbReference type="Pfam" id="PF00884">
    <property type="entry name" value="Sulfatase"/>
    <property type="match status" value="1"/>
</dbReference>
<feature type="domain" description="Sulfatase N-terminal" evidence="4">
    <location>
        <begin position="26"/>
        <end position="405"/>
    </location>
</feature>
<reference evidence="5 6" key="1">
    <citation type="submission" date="2021-05" db="EMBL/GenBank/DDBJ databases">
        <title>Comparative genomic studies on the polysaccharide-degrading batcterial strains of the Flammeovirga genus.</title>
        <authorList>
            <person name="Zewei F."/>
            <person name="Zheng Z."/>
            <person name="Yu L."/>
            <person name="Ruyue G."/>
            <person name="Yanhong M."/>
            <person name="Yuanyuan C."/>
            <person name="Jingyan G."/>
            <person name="Wenjun H."/>
        </authorList>
    </citation>
    <scope>NUCLEOTIDE SEQUENCE [LARGE SCALE GENOMIC DNA]</scope>
    <source>
        <strain evidence="5 6">YS10</strain>
    </source>
</reference>
<dbReference type="InterPro" id="IPR017850">
    <property type="entry name" value="Alkaline_phosphatase_core_sf"/>
</dbReference>
<dbReference type="InterPro" id="IPR000917">
    <property type="entry name" value="Sulfatase_N"/>
</dbReference>
<dbReference type="PROSITE" id="PS00523">
    <property type="entry name" value="SULFATASE_1"/>
    <property type="match status" value="1"/>
</dbReference>
<name>A0ABX8H3B5_9BACT</name>